<dbReference type="Proteomes" id="UP001500063">
    <property type="component" value="Unassembled WGS sequence"/>
</dbReference>
<reference evidence="3" key="1">
    <citation type="journal article" date="2019" name="Int. J. Syst. Evol. Microbiol.">
        <title>The Global Catalogue of Microorganisms (GCM) 10K type strain sequencing project: providing services to taxonomists for standard genome sequencing and annotation.</title>
        <authorList>
            <consortium name="The Broad Institute Genomics Platform"/>
            <consortium name="The Broad Institute Genome Sequencing Center for Infectious Disease"/>
            <person name="Wu L."/>
            <person name="Ma J."/>
        </authorList>
    </citation>
    <scope>NUCLEOTIDE SEQUENCE [LARGE SCALE GENOMIC DNA]</scope>
    <source>
        <strain evidence="3">JCM 4565</strain>
    </source>
</reference>
<dbReference type="InterPro" id="IPR053832">
    <property type="entry name" value="DUF6924"/>
</dbReference>
<feature type="domain" description="DUF6924" evidence="1">
    <location>
        <begin position="17"/>
        <end position="143"/>
    </location>
</feature>
<dbReference type="EMBL" id="BAAABW010000013">
    <property type="protein sequence ID" value="GAA0345672.1"/>
    <property type="molecule type" value="Genomic_DNA"/>
</dbReference>
<sequence>MPIEMLPLTDASMNECAPVIRTDFTDEEAWQAIRRTIATPSGEGFLANVEYFHDPAFQGLTPEQILALVPDEPQCALLVVVDAVAVASPEMPLLCVDLWAERGRTVRVIATELWGIENNLSIANMDFEEFADAADEDGIFRGF</sequence>
<comment type="caution">
    <text evidence="2">The sequence shown here is derived from an EMBL/GenBank/DDBJ whole genome shotgun (WGS) entry which is preliminary data.</text>
</comment>
<name>A0ABP3GHM8_9ACTN</name>
<keyword evidence="3" id="KW-1185">Reference proteome</keyword>
<evidence type="ECO:0000313" key="3">
    <source>
        <dbReference type="Proteomes" id="UP001500063"/>
    </source>
</evidence>
<protein>
    <recommendedName>
        <fullName evidence="1">DUF6924 domain-containing protein</fullName>
    </recommendedName>
</protein>
<proteinExistence type="predicted"/>
<dbReference type="RefSeq" id="WP_344117630.1">
    <property type="nucleotide sequence ID" value="NZ_BAAABW010000013.1"/>
</dbReference>
<organism evidence="2 3">
    <name type="scientific">Streptomyces blastmyceticus</name>
    <dbReference type="NCBI Taxonomy" id="68180"/>
    <lineage>
        <taxon>Bacteria</taxon>
        <taxon>Bacillati</taxon>
        <taxon>Actinomycetota</taxon>
        <taxon>Actinomycetes</taxon>
        <taxon>Kitasatosporales</taxon>
        <taxon>Streptomycetaceae</taxon>
        <taxon>Streptomyces</taxon>
    </lineage>
</organism>
<accession>A0ABP3GHM8</accession>
<evidence type="ECO:0000313" key="2">
    <source>
        <dbReference type="EMBL" id="GAA0345672.1"/>
    </source>
</evidence>
<gene>
    <name evidence="2" type="ORF">GCM10010319_22510</name>
</gene>
<evidence type="ECO:0000259" key="1">
    <source>
        <dbReference type="Pfam" id="PF21962"/>
    </source>
</evidence>
<dbReference type="Pfam" id="PF21962">
    <property type="entry name" value="DUF6924"/>
    <property type="match status" value="1"/>
</dbReference>